<protein>
    <submittedName>
        <fullName evidence="2">Uncharacterized protein</fullName>
    </submittedName>
</protein>
<dbReference type="RefSeq" id="WP_138069864.1">
    <property type="nucleotide sequence ID" value="NZ_FZNG01000035.1"/>
</dbReference>
<feature type="compositionally biased region" description="Basic and acidic residues" evidence="1">
    <location>
        <begin position="102"/>
        <end position="113"/>
    </location>
</feature>
<name>A0A4U8SEX5_9HELI</name>
<feature type="region of interest" description="Disordered" evidence="1">
    <location>
        <begin position="76"/>
        <end position="114"/>
    </location>
</feature>
<dbReference type="EMBL" id="JRPL02000002">
    <property type="protein sequence ID" value="TLD84681.1"/>
    <property type="molecule type" value="Genomic_DNA"/>
</dbReference>
<proteinExistence type="predicted"/>
<accession>A0A4U8SEX5</accession>
<dbReference type="AlphaFoldDB" id="A0A4U8SEX5"/>
<reference evidence="2 3" key="1">
    <citation type="journal article" date="2014" name="Genome Announc.">
        <title>Draft genome sequences of eight enterohepatic helicobacter species isolated from both laboratory and wild rodents.</title>
        <authorList>
            <person name="Sheh A."/>
            <person name="Shen Z."/>
            <person name="Fox J.G."/>
        </authorList>
    </citation>
    <scope>NUCLEOTIDE SEQUENCE [LARGE SCALE GENOMIC DNA]</scope>
    <source>
        <strain evidence="2 3">ATCC 700114</strain>
    </source>
</reference>
<dbReference type="OrthoDB" id="5351764at2"/>
<feature type="region of interest" description="Disordered" evidence="1">
    <location>
        <begin position="329"/>
        <end position="363"/>
    </location>
</feature>
<sequence>MAAYDENGNMIQDTQSEEIIIDTDNNFADYEYDDNTDIIIEQENQELNKKDEIAVETKQKFEHEFHDINETLQHMQDSNTKDNHELTQDNTANATIQPTNTKEQEIDETKENHQNNNLDFLNKKVKKLDNLNEKDHEALTKTHRFETEFKDINEILALSNQLDNALDNNLENNNNDNGQKRDTQDLQTKPTNLEKEKENLDKALDNLVKVRSLADLIRAIYMLDEALFAIKEKRPKPEKNKTLQFLTKEAKKGFKITKEYAVMAINEIKELKGELDEYIKIRQKESEMQQKISSQTKSYKLAISPKQKESYAMKIQKNMEYVDKELPNFKKNYPTTHQRANETLKAFEKTKTKEKNADKVRTL</sequence>
<feature type="compositionally biased region" description="Polar residues" evidence="1">
    <location>
        <begin position="88"/>
        <end position="101"/>
    </location>
</feature>
<feature type="region of interest" description="Disordered" evidence="1">
    <location>
        <begin position="166"/>
        <end position="195"/>
    </location>
</feature>
<organism evidence="2 3">
    <name type="scientific">Helicobacter trogontum</name>
    <dbReference type="NCBI Taxonomy" id="50960"/>
    <lineage>
        <taxon>Bacteria</taxon>
        <taxon>Pseudomonadati</taxon>
        <taxon>Campylobacterota</taxon>
        <taxon>Epsilonproteobacteria</taxon>
        <taxon>Campylobacterales</taxon>
        <taxon>Helicobacteraceae</taxon>
        <taxon>Helicobacter</taxon>
    </lineage>
</organism>
<dbReference type="Proteomes" id="UP000029878">
    <property type="component" value="Unassembled WGS sequence"/>
</dbReference>
<feature type="compositionally biased region" description="Basic and acidic residues" evidence="1">
    <location>
        <begin position="339"/>
        <end position="363"/>
    </location>
</feature>
<evidence type="ECO:0000313" key="3">
    <source>
        <dbReference type="Proteomes" id="UP000029878"/>
    </source>
</evidence>
<evidence type="ECO:0000256" key="1">
    <source>
        <dbReference type="SAM" id="MobiDB-lite"/>
    </source>
</evidence>
<evidence type="ECO:0000313" key="2">
    <source>
        <dbReference type="EMBL" id="TLD84681.1"/>
    </source>
</evidence>
<comment type="caution">
    <text evidence="2">The sequence shown here is derived from an EMBL/GenBank/DDBJ whole genome shotgun (WGS) entry which is preliminary data.</text>
</comment>
<gene>
    <name evidence="2" type="ORF">LS81_001335</name>
</gene>
<feature type="compositionally biased region" description="Low complexity" evidence="1">
    <location>
        <begin position="166"/>
        <end position="177"/>
    </location>
</feature>